<dbReference type="PANTHER" id="PTHR34997">
    <property type="entry name" value="AM15"/>
    <property type="match status" value="1"/>
</dbReference>
<feature type="compositionally biased region" description="Low complexity" evidence="3">
    <location>
        <begin position="79"/>
        <end position="107"/>
    </location>
</feature>
<feature type="domain" description="LysM" evidence="5">
    <location>
        <begin position="199"/>
        <end position="245"/>
    </location>
</feature>
<dbReference type="SUPFAM" id="SSF54106">
    <property type="entry name" value="LysM domain"/>
    <property type="match status" value="3"/>
</dbReference>
<name>A0A8H4GLG8_9EURO</name>
<comment type="caution">
    <text evidence="6">The sequence shown here is derived from an EMBL/GenBank/DDBJ whole genome shotgun (WGS) entry which is preliminary data.</text>
</comment>
<proteinExistence type="predicted"/>
<dbReference type="EMBL" id="JAAAPX010000087">
    <property type="protein sequence ID" value="KAF4232704.1"/>
    <property type="molecule type" value="Genomic_DNA"/>
</dbReference>
<evidence type="ECO:0000256" key="2">
    <source>
        <dbReference type="ARBA" id="ARBA00023026"/>
    </source>
</evidence>
<gene>
    <name evidence="6" type="ORF">CNMCM6805_009727</name>
</gene>
<dbReference type="Pfam" id="PF01476">
    <property type="entry name" value="LysM"/>
    <property type="match status" value="3"/>
</dbReference>
<keyword evidence="7" id="KW-1185">Reference proteome</keyword>
<dbReference type="CDD" id="cd00118">
    <property type="entry name" value="LysM"/>
    <property type="match status" value="3"/>
</dbReference>
<evidence type="ECO:0000313" key="7">
    <source>
        <dbReference type="Proteomes" id="UP000653565"/>
    </source>
</evidence>
<dbReference type="Gene3D" id="3.10.350.10">
    <property type="entry name" value="LysM domain"/>
    <property type="match status" value="3"/>
</dbReference>
<dbReference type="AlphaFoldDB" id="A0A8H4GLG8"/>
<keyword evidence="2" id="KW-0843">Virulence</keyword>
<dbReference type="InterPro" id="IPR018392">
    <property type="entry name" value="LysM"/>
</dbReference>
<dbReference type="InterPro" id="IPR036779">
    <property type="entry name" value="LysM_dom_sf"/>
</dbReference>
<feature type="signal peptide" evidence="4">
    <location>
        <begin position="1"/>
        <end position="18"/>
    </location>
</feature>
<feature type="domain" description="LysM" evidence="5">
    <location>
        <begin position="24"/>
        <end position="68"/>
    </location>
</feature>
<dbReference type="SMART" id="SM00257">
    <property type="entry name" value="LysM"/>
    <property type="match status" value="3"/>
</dbReference>
<protein>
    <recommendedName>
        <fullName evidence="5">LysM domain-containing protein</fullName>
    </recommendedName>
</protein>
<organism evidence="6 7">
    <name type="scientific">Aspergillus fumigatiaffinis</name>
    <dbReference type="NCBI Taxonomy" id="340414"/>
    <lineage>
        <taxon>Eukaryota</taxon>
        <taxon>Fungi</taxon>
        <taxon>Dikarya</taxon>
        <taxon>Ascomycota</taxon>
        <taxon>Pezizomycotina</taxon>
        <taxon>Eurotiomycetes</taxon>
        <taxon>Eurotiomycetidae</taxon>
        <taxon>Eurotiales</taxon>
        <taxon>Aspergillaceae</taxon>
        <taxon>Aspergillus</taxon>
        <taxon>Aspergillus subgen. Fumigati</taxon>
    </lineage>
</organism>
<feature type="domain" description="LysM" evidence="5">
    <location>
        <begin position="122"/>
        <end position="168"/>
    </location>
</feature>
<dbReference type="OrthoDB" id="5985073at2759"/>
<reference evidence="6" key="1">
    <citation type="journal article" date="2020" name="bioRxiv">
        <title>Genomic and phenotypic heterogeneity of clinical isolates of the human pathogens Aspergillus fumigatus, Aspergillus lentulus and Aspergillus fumigatiaffinis.</title>
        <authorList>
            <person name="dos Santos R.A.C."/>
            <person name="Steenwyk J.L."/>
            <person name="Rivero-Menendez O."/>
            <person name="Mead M.E."/>
            <person name="Silva L.P."/>
            <person name="Bastos R.W."/>
            <person name="Alastruey-Izquierdo A."/>
            <person name="Goldman G.H."/>
            <person name="Rokas A."/>
        </authorList>
    </citation>
    <scope>NUCLEOTIDE SEQUENCE</scope>
    <source>
        <strain evidence="6">CNM-CM6805</strain>
    </source>
</reference>
<keyword evidence="1" id="KW-0147">Chitin-binding</keyword>
<evidence type="ECO:0000256" key="1">
    <source>
        <dbReference type="ARBA" id="ARBA00022669"/>
    </source>
</evidence>
<dbReference type="PANTHER" id="PTHR34997:SF18">
    <property type="entry name" value="LYSM DOMAIN-CONTAINING PROTEIN"/>
    <property type="match status" value="1"/>
</dbReference>
<keyword evidence="4" id="KW-0732">Signal</keyword>
<sequence length="247" mass="26243">MGYKTAVLLGLLPQLLSASVVCSFSVAANNGDTCQSFASTWGQSVEDFEALNPGVSCPNLTAGQSYCVIGTVSNDPEPTTTSTTLKTTMSTTTTSTTTTSTTTTSSSPYQPTQPGLVANCDQFHLVASGDQCDTIEAKYGITDAQFKAWNPSINAQCTNLWLDYYVCVHVPGAATTSPPQPTPTGPEPQMPGIVSNCAKFYQVKSGDSCWSIDNAAGITLAQFRSWNTQIDESCTNLWVDYYVCIGV</sequence>
<feature type="region of interest" description="Disordered" evidence="3">
    <location>
        <begin position="77"/>
        <end position="110"/>
    </location>
</feature>
<feature type="chain" id="PRO_5044154976" description="LysM domain-containing protein" evidence="4">
    <location>
        <begin position="19"/>
        <end position="247"/>
    </location>
</feature>
<evidence type="ECO:0000259" key="5">
    <source>
        <dbReference type="PROSITE" id="PS51782"/>
    </source>
</evidence>
<evidence type="ECO:0000313" key="6">
    <source>
        <dbReference type="EMBL" id="KAF4232704.1"/>
    </source>
</evidence>
<dbReference type="Proteomes" id="UP000653565">
    <property type="component" value="Unassembled WGS sequence"/>
</dbReference>
<accession>A0A8H4GLG8</accession>
<dbReference type="PROSITE" id="PS51782">
    <property type="entry name" value="LYSM"/>
    <property type="match status" value="3"/>
</dbReference>
<reference evidence="6" key="2">
    <citation type="submission" date="2020-04" db="EMBL/GenBank/DDBJ databases">
        <authorList>
            <person name="Santos R.A.C."/>
            <person name="Steenwyk J.L."/>
            <person name="Rivero-Menendez O."/>
            <person name="Mead M.E."/>
            <person name="Silva L.P."/>
            <person name="Bastos R.W."/>
            <person name="Alastruey-Izquierdo A."/>
            <person name="Goldman G.H."/>
            <person name="Rokas A."/>
        </authorList>
    </citation>
    <scope>NUCLEOTIDE SEQUENCE</scope>
    <source>
        <strain evidence="6">CNM-CM6805</strain>
    </source>
</reference>
<evidence type="ECO:0000256" key="3">
    <source>
        <dbReference type="SAM" id="MobiDB-lite"/>
    </source>
</evidence>
<evidence type="ECO:0000256" key="4">
    <source>
        <dbReference type="SAM" id="SignalP"/>
    </source>
</evidence>
<dbReference type="GO" id="GO:0008061">
    <property type="term" value="F:chitin binding"/>
    <property type="evidence" value="ECO:0007669"/>
    <property type="project" value="UniProtKB-KW"/>
</dbReference>
<dbReference type="InterPro" id="IPR052210">
    <property type="entry name" value="LysM1-like"/>
</dbReference>